<evidence type="ECO:0000313" key="4">
    <source>
        <dbReference type="Proteomes" id="UP000182444"/>
    </source>
</evidence>
<keyword evidence="1" id="KW-0732">Signal</keyword>
<dbReference type="InterPro" id="IPR018803">
    <property type="entry name" value="Ish1/Msc1-like"/>
</dbReference>
<organism evidence="2 4">
    <name type="scientific">Yarrowia lipolytica</name>
    <name type="common">Candida lipolytica</name>
    <dbReference type="NCBI Taxonomy" id="4952"/>
    <lineage>
        <taxon>Eukaryota</taxon>
        <taxon>Fungi</taxon>
        <taxon>Dikarya</taxon>
        <taxon>Ascomycota</taxon>
        <taxon>Saccharomycotina</taxon>
        <taxon>Dipodascomycetes</taxon>
        <taxon>Dipodascales</taxon>
        <taxon>Dipodascales incertae sedis</taxon>
        <taxon>Yarrowia</taxon>
    </lineage>
</organism>
<dbReference type="RefSeq" id="XP_506027.1">
    <property type="nucleotide sequence ID" value="XM_506027.1"/>
</dbReference>
<evidence type="ECO:0000313" key="3">
    <source>
        <dbReference type="EMBL" id="RDW28838.1"/>
    </source>
</evidence>
<dbReference type="Proteomes" id="UP000256601">
    <property type="component" value="Unassembled WGS sequence"/>
</dbReference>
<sequence length="563" mass="63853">MAVAPRILLSAITLFIGILLVSSPNRSSHNQVSTWSSQDLRSLLEDNGVTVPEKSNRDALLKEVRIHWNDLTSPLDQTSTTDLSKKLGIDVEQLSSNWKKSLGNLKNQADETWSAAWAKSSKLADNIYNDVNLWTWTFNSWSNKQLNDLLESAKIVVPSTATRSELIKDVKKNYQKIAEAAGVTGASPKPSYPANWLYNAWSDSDLKKWLDERGIPVPQGSKRNELIAAVRKNSRTLYVKGEQARDNLKKTFDISKEDVFDKAGKIRENVFDDWSNSELKYWADSHGIPVPQNSQKDEVLAIVRRNRQLLYNDYEDAKTTYKKKNHVPFVKRAEDLADQAFQEASKLWSESRLGSFLESRKVEAPEGATKDDLLKLVNRYRNAAGSQWDSLFESWDTKKLENWLSEQGQAAKGSHDQLVKEASKYINQAQHVLGEKYDVLSADLDKQYKEAKKTSFSEWSDSDLKAYLDTYGIPTYQGSTRNELLAKARKNLGLFTRGADPNIWIKAHDGINKFLVSTKYKLVDLADNVADHVHEHFQLLPGRIERFSSWLLAKATGKKVIVV</sequence>
<name>A0A1D8NQH2_YARLL</name>
<proteinExistence type="predicted"/>
<dbReference type="OMA" id="WTFDTWN"/>
<dbReference type="VEuPathDB" id="FungiDB:YALI1_F37463g"/>
<evidence type="ECO:0008006" key="6">
    <source>
        <dbReference type="Google" id="ProtNLM"/>
    </source>
</evidence>
<feature type="chain" id="PRO_5036306653" description="Meiotic sister chromatid recombination protein 1" evidence="1">
    <location>
        <begin position="24"/>
        <end position="563"/>
    </location>
</feature>
<reference evidence="2 4" key="1">
    <citation type="journal article" date="2016" name="PLoS ONE">
        <title>Sequence Assembly of Yarrowia lipolytica Strain W29/CLIB89 Shows Transposable Element Diversity.</title>
        <authorList>
            <person name="Magnan C."/>
            <person name="Yu J."/>
            <person name="Chang I."/>
            <person name="Jahn E."/>
            <person name="Kanomata Y."/>
            <person name="Wu J."/>
            <person name="Zeller M."/>
            <person name="Oakes M."/>
            <person name="Baldi P."/>
            <person name="Sandmeyer S."/>
        </authorList>
    </citation>
    <scope>NUCLEOTIDE SEQUENCE [LARGE SCALE GENOMIC DNA]</scope>
    <source>
        <strain evidence="2">CLIB89</strain>
        <strain evidence="4">CLIB89(W29)</strain>
    </source>
</reference>
<evidence type="ECO:0000313" key="2">
    <source>
        <dbReference type="EMBL" id="AOW07882.1"/>
    </source>
</evidence>
<dbReference type="VEuPathDB" id="FungiDB:YALI0_F29909g"/>
<evidence type="ECO:0000313" key="5">
    <source>
        <dbReference type="Proteomes" id="UP000256601"/>
    </source>
</evidence>
<reference evidence="3 5" key="2">
    <citation type="submission" date="2018-07" db="EMBL/GenBank/DDBJ databases">
        <title>Draft Genome Assemblies for Five Robust Yarrowia lipolytica Strains Exhibiting High Lipid Production and Pentose Sugar Utilization and Sugar Alcohol Secretion from Undetoxified Lignocellulosic Biomass Hydrolysates.</title>
        <authorList>
            <consortium name="DOE Joint Genome Institute"/>
            <person name="Walker C."/>
            <person name="Ryu S."/>
            <person name="Na H."/>
            <person name="Zane M."/>
            <person name="LaButti K."/>
            <person name="Lipzen A."/>
            <person name="Haridas S."/>
            <person name="Barry K."/>
            <person name="Grigoriev I.V."/>
            <person name="Quarterman J."/>
            <person name="Slininger P."/>
            <person name="Dien B."/>
            <person name="Trinh C.T."/>
        </authorList>
    </citation>
    <scope>NUCLEOTIDE SEQUENCE [LARGE SCALE GENOMIC DNA]</scope>
    <source>
        <strain evidence="3 5">YB392</strain>
    </source>
</reference>
<evidence type="ECO:0000256" key="1">
    <source>
        <dbReference type="SAM" id="SignalP"/>
    </source>
</evidence>
<dbReference type="EMBL" id="CP017558">
    <property type="protein sequence ID" value="AOW07882.1"/>
    <property type="molecule type" value="Genomic_DNA"/>
</dbReference>
<dbReference type="KEGG" id="yli:2908291"/>
<dbReference type="EMBL" id="KZ858949">
    <property type="protein sequence ID" value="RDW28838.1"/>
    <property type="molecule type" value="Genomic_DNA"/>
</dbReference>
<dbReference type="GeneID" id="2908291"/>
<accession>A0A1D8NQH2</accession>
<protein>
    <recommendedName>
        <fullName evidence="6">Meiotic sister chromatid recombination protein 1</fullName>
    </recommendedName>
</protein>
<dbReference type="OrthoDB" id="2527403at2759"/>
<dbReference type="AlphaFoldDB" id="A0A1D8NQH2"/>
<dbReference type="Proteomes" id="UP000182444">
    <property type="component" value="Chromosome 1F"/>
</dbReference>
<gene>
    <name evidence="3" type="ORF">B0I71DRAFT_126773</name>
    <name evidence="2" type="ORF">YALI1_F37463g</name>
</gene>
<dbReference type="Pfam" id="PF10281">
    <property type="entry name" value="Ish1"/>
    <property type="match status" value="6"/>
</dbReference>
<feature type="signal peptide" evidence="1">
    <location>
        <begin position="1"/>
        <end position="23"/>
    </location>
</feature>
<dbReference type="eggNOG" id="ENOG502RNIV">
    <property type="taxonomic scope" value="Eukaryota"/>
</dbReference>